<feature type="transmembrane region" description="Helical" evidence="7">
    <location>
        <begin position="131"/>
        <end position="149"/>
    </location>
</feature>
<feature type="domain" description="EamA" evidence="8">
    <location>
        <begin position="159"/>
        <end position="289"/>
    </location>
</feature>
<dbReference type="PANTHER" id="PTHR42920:SF11">
    <property type="entry name" value="INNER MEMBRANE PROTEIN YTFF"/>
    <property type="match status" value="1"/>
</dbReference>
<feature type="transmembrane region" description="Helical" evidence="7">
    <location>
        <begin position="79"/>
        <end position="98"/>
    </location>
</feature>
<feature type="transmembrane region" description="Helical" evidence="7">
    <location>
        <begin position="214"/>
        <end position="237"/>
    </location>
</feature>
<feature type="domain" description="EamA" evidence="8">
    <location>
        <begin position="10"/>
        <end position="148"/>
    </location>
</feature>
<dbReference type="SUPFAM" id="SSF103481">
    <property type="entry name" value="Multidrug resistance efflux transporter EmrE"/>
    <property type="match status" value="2"/>
</dbReference>
<feature type="transmembrane region" description="Helical" evidence="7">
    <location>
        <begin position="186"/>
        <end position="208"/>
    </location>
</feature>
<reference evidence="9" key="2">
    <citation type="journal article" date="2021" name="PeerJ">
        <title>Extensive microbial diversity within the chicken gut microbiome revealed by metagenomics and culture.</title>
        <authorList>
            <person name="Gilroy R."/>
            <person name="Ravi A."/>
            <person name="Getino M."/>
            <person name="Pursley I."/>
            <person name="Horton D.L."/>
            <person name="Alikhan N.F."/>
            <person name="Baker D."/>
            <person name="Gharbi K."/>
            <person name="Hall N."/>
            <person name="Watson M."/>
            <person name="Adriaenssens E.M."/>
            <person name="Foster-Nyarko E."/>
            <person name="Jarju S."/>
            <person name="Secka A."/>
            <person name="Antonio M."/>
            <person name="Oren A."/>
            <person name="Chaudhuri R.R."/>
            <person name="La Ragione R."/>
            <person name="Hildebrand F."/>
            <person name="Pallen M.J."/>
        </authorList>
    </citation>
    <scope>NUCLEOTIDE SEQUENCE</scope>
    <source>
        <strain evidence="9">ChiBcec7-5410</strain>
    </source>
</reference>
<reference evidence="9" key="1">
    <citation type="submission" date="2020-10" db="EMBL/GenBank/DDBJ databases">
        <authorList>
            <person name="Gilroy R."/>
        </authorList>
    </citation>
    <scope>NUCLEOTIDE SEQUENCE</scope>
    <source>
        <strain evidence="9">ChiBcec7-5410</strain>
    </source>
</reference>
<dbReference type="PANTHER" id="PTHR42920">
    <property type="entry name" value="OS03G0707200 PROTEIN-RELATED"/>
    <property type="match status" value="1"/>
</dbReference>
<keyword evidence="6 7" id="KW-0472">Membrane</keyword>
<comment type="caution">
    <text evidence="9">The sequence shown here is derived from an EMBL/GenBank/DDBJ whole genome shotgun (WGS) entry which is preliminary data.</text>
</comment>
<dbReference type="AlphaFoldDB" id="A0A9D1H641"/>
<feature type="transmembrane region" description="Helical" evidence="7">
    <location>
        <begin position="249"/>
        <end position="267"/>
    </location>
</feature>
<evidence type="ECO:0000256" key="7">
    <source>
        <dbReference type="SAM" id="Phobius"/>
    </source>
</evidence>
<evidence type="ECO:0000259" key="8">
    <source>
        <dbReference type="Pfam" id="PF00892"/>
    </source>
</evidence>
<evidence type="ECO:0000313" key="10">
    <source>
        <dbReference type="Proteomes" id="UP000824160"/>
    </source>
</evidence>
<dbReference type="InterPro" id="IPR037185">
    <property type="entry name" value="EmrE-like"/>
</dbReference>
<keyword evidence="4 7" id="KW-0812">Transmembrane</keyword>
<dbReference type="GO" id="GO:0005886">
    <property type="term" value="C:plasma membrane"/>
    <property type="evidence" value="ECO:0007669"/>
    <property type="project" value="UniProtKB-SubCell"/>
</dbReference>
<evidence type="ECO:0000256" key="3">
    <source>
        <dbReference type="ARBA" id="ARBA00022475"/>
    </source>
</evidence>
<dbReference type="Pfam" id="PF00892">
    <property type="entry name" value="EamA"/>
    <property type="match status" value="2"/>
</dbReference>
<evidence type="ECO:0000256" key="2">
    <source>
        <dbReference type="ARBA" id="ARBA00007362"/>
    </source>
</evidence>
<organism evidence="9 10">
    <name type="scientific">Candidatus Faecivivens stercoripullorum</name>
    <dbReference type="NCBI Taxonomy" id="2840805"/>
    <lineage>
        <taxon>Bacteria</taxon>
        <taxon>Bacillati</taxon>
        <taxon>Bacillota</taxon>
        <taxon>Clostridia</taxon>
        <taxon>Eubacteriales</taxon>
        <taxon>Oscillospiraceae</taxon>
        <taxon>Oscillospiraceae incertae sedis</taxon>
        <taxon>Candidatus Faecivivens</taxon>
    </lineage>
</organism>
<feature type="transmembrane region" description="Helical" evidence="7">
    <location>
        <begin position="39"/>
        <end position="59"/>
    </location>
</feature>
<evidence type="ECO:0000256" key="4">
    <source>
        <dbReference type="ARBA" id="ARBA00022692"/>
    </source>
</evidence>
<dbReference type="InterPro" id="IPR051258">
    <property type="entry name" value="Diverse_Substrate_Transporter"/>
</dbReference>
<dbReference type="Proteomes" id="UP000824160">
    <property type="component" value="Unassembled WGS sequence"/>
</dbReference>
<gene>
    <name evidence="9" type="ORF">IAC43_01150</name>
</gene>
<evidence type="ECO:0000256" key="5">
    <source>
        <dbReference type="ARBA" id="ARBA00022989"/>
    </source>
</evidence>
<evidence type="ECO:0000313" key="9">
    <source>
        <dbReference type="EMBL" id="HIT93772.1"/>
    </source>
</evidence>
<evidence type="ECO:0000256" key="1">
    <source>
        <dbReference type="ARBA" id="ARBA00004651"/>
    </source>
</evidence>
<comment type="subcellular location">
    <subcellularLocation>
        <location evidence="1">Cell membrane</location>
        <topology evidence="1">Multi-pass membrane protein</topology>
    </subcellularLocation>
</comment>
<comment type="similarity">
    <text evidence="2">Belongs to the EamA transporter family.</text>
</comment>
<feature type="transmembrane region" description="Helical" evidence="7">
    <location>
        <begin position="273"/>
        <end position="290"/>
    </location>
</feature>
<dbReference type="InterPro" id="IPR000620">
    <property type="entry name" value="EamA_dom"/>
</dbReference>
<keyword evidence="5 7" id="KW-1133">Transmembrane helix</keyword>
<keyword evidence="3" id="KW-1003">Cell membrane</keyword>
<evidence type="ECO:0000256" key="6">
    <source>
        <dbReference type="ARBA" id="ARBA00023136"/>
    </source>
</evidence>
<dbReference type="EMBL" id="DVLW01000031">
    <property type="protein sequence ID" value="HIT93772.1"/>
    <property type="molecule type" value="Genomic_DNA"/>
</dbReference>
<sequence length="302" mass="32071">MKNAQSQNAAGISLAILAAGLYAINAPFSKILLEYLPSTLMAGFLYLGAGLGMLGLLLVRKATGRGQNESGLTKAELPYTIAMILLDIAAPVLLMVGLKTTSAAAASLLNNFEIVATALIALMVFRERISLRLWVGIFFVTASCLVLSVDGSGSFAFSTGSLFILLACVCWGLENNCTRKLSSKDPLQIVLLKGIFSGGGSLLIGLCAGERVSYWWSVPAVLAVGLVAYGMSIYLYVYAQRKLGAARTSAYYAVSPFIGTALSLLIFRGIPPVSYFVGLGLMVIGGWLSSSDQPLFNRKKRV</sequence>
<feature type="transmembrane region" description="Helical" evidence="7">
    <location>
        <begin position="155"/>
        <end position="174"/>
    </location>
</feature>
<proteinExistence type="inferred from homology"/>
<dbReference type="Gene3D" id="1.10.3730.20">
    <property type="match status" value="1"/>
</dbReference>
<feature type="transmembrane region" description="Helical" evidence="7">
    <location>
        <begin position="104"/>
        <end position="124"/>
    </location>
</feature>
<protein>
    <submittedName>
        <fullName evidence="9">DMT family transporter</fullName>
    </submittedName>
</protein>
<accession>A0A9D1H641</accession>
<name>A0A9D1H641_9FIRM</name>